<reference evidence="1 2" key="1">
    <citation type="journal article" date="2019" name="Int. J. Syst. Evol. Microbiol.">
        <title>The Global Catalogue of Microorganisms (GCM) 10K type strain sequencing project: providing services to taxonomists for standard genome sequencing and annotation.</title>
        <authorList>
            <consortium name="The Broad Institute Genomics Platform"/>
            <consortium name="The Broad Institute Genome Sequencing Center for Infectious Disease"/>
            <person name="Wu L."/>
            <person name="Ma J."/>
        </authorList>
    </citation>
    <scope>NUCLEOTIDE SEQUENCE [LARGE SCALE GENOMIC DNA]</scope>
    <source>
        <strain evidence="1 2">JCM 4788</strain>
    </source>
</reference>
<sequence>MSDATVVVAVRVRPSPVAAWFHHLLTHPVVEVDGRAYASSWGGTREIPVAPGPHRIGAYFRYRGQRRARLAESSREFTAERGARRVDITARLGALNRTPFRIGDPVARV</sequence>
<proteinExistence type="predicted"/>
<dbReference type="RefSeq" id="WP_344019830.1">
    <property type="nucleotide sequence ID" value="NZ_BAAABX010000007.1"/>
</dbReference>
<protein>
    <submittedName>
        <fullName evidence="1">Uncharacterized protein</fullName>
    </submittedName>
</protein>
<keyword evidence="2" id="KW-1185">Reference proteome</keyword>
<accession>A0ABN0YD31</accession>
<evidence type="ECO:0000313" key="1">
    <source>
        <dbReference type="EMBL" id="GAA0389691.1"/>
    </source>
</evidence>
<dbReference type="EMBL" id="BAAABX010000007">
    <property type="protein sequence ID" value="GAA0389691.1"/>
    <property type="molecule type" value="Genomic_DNA"/>
</dbReference>
<evidence type="ECO:0000313" key="2">
    <source>
        <dbReference type="Proteomes" id="UP001500879"/>
    </source>
</evidence>
<comment type="caution">
    <text evidence="1">The sequence shown here is derived from an EMBL/GenBank/DDBJ whole genome shotgun (WGS) entry which is preliminary data.</text>
</comment>
<organism evidence="1 2">
    <name type="scientific">Streptomyces luteireticuli</name>
    <dbReference type="NCBI Taxonomy" id="173858"/>
    <lineage>
        <taxon>Bacteria</taxon>
        <taxon>Bacillati</taxon>
        <taxon>Actinomycetota</taxon>
        <taxon>Actinomycetes</taxon>
        <taxon>Kitasatosporales</taxon>
        <taxon>Streptomycetaceae</taxon>
        <taxon>Streptomyces</taxon>
    </lineage>
</organism>
<name>A0ABN0YD31_9ACTN</name>
<dbReference type="Proteomes" id="UP001500879">
    <property type="component" value="Unassembled WGS sequence"/>
</dbReference>
<gene>
    <name evidence="1" type="ORF">GCM10010357_07970</name>
</gene>